<accession>A0A6C1AY04</accession>
<dbReference type="Proteomes" id="UP000501991">
    <property type="component" value="Chromosome"/>
</dbReference>
<dbReference type="InterPro" id="IPR054582">
    <property type="entry name" value="DmmA-like_N"/>
</dbReference>
<name>A0A6C1AY04_9RHOO</name>
<keyword evidence="6" id="KW-0560">Oxidoreductase</keyword>
<dbReference type="PANTHER" id="PTHR30212:SF2">
    <property type="entry name" value="PROTEIN YIIM"/>
    <property type="match status" value="1"/>
</dbReference>
<dbReference type="SUPFAM" id="SSF63380">
    <property type="entry name" value="Riboflavin synthase domain-like"/>
    <property type="match status" value="1"/>
</dbReference>
<dbReference type="PROSITE" id="PS00197">
    <property type="entry name" value="2FE2S_FER_1"/>
    <property type="match status" value="1"/>
</dbReference>
<sequence>MNAQTDLRLDARITRRTPLATDIVGLTVAAADGRPLPPAEAGAHIDLCLPNGLVRQYSIARQSEAGYELGILRDPASRGGSACVHETLVEGATLQISPPRNLFPLAADARRSLLFAGGIGITPIIAMADALHAAGADFELHYATRSRDRAAYLDRLATAPYADRVHCYHDDTPEAGRLDAAALLAHPQPGTHLYVCGPNGFMDHVIDRARAAGWAEADVHSERFAAPAIDTADDGSFAIEIASSGQTIQVAPEQSAIAALHAAGFDVPLSCEQGICGTCLTRVLDGEPDHRDMFLTEAERAANDRFTPCCSRGKGRLLLDL</sequence>
<keyword evidence="2" id="KW-0285">Flavoprotein</keyword>
<evidence type="ECO:0000256" key="8">
    <source>
        <dbReference type="ARBA" id="ARBA00023014"/>
    </source>
</evidence>
<evidence type="ECO:0000256" key="2">
    <source>
        <dbReference type="ARBA" id="ARBA00022630"/>
    </source>
</evidence>
<dbReference type="CDD" id="cd00207">
    <property type="entry name" value="fer2"/>
    <property type="match status" value="1"/>
</dbReference>
<dbReference type="InterPro" id="IPR052353">
    <property type="entry name" value="Benzoxazolinone_Detox_Enz"/>
</dbReference>
<dbReference type="KEGG" id="azq:G3580_00400"/>
<keyword evidence="3" id="KW-0288">FMN</keyword>
<proteinExistence type="predicted"/>
<evidence type="ECO:0000313" key="11">
    <source>
        <dbReference type="EMBL" id="QID16217.1"/>
    </source>
</evidence>
<dbReference type="InterPro" id="IPR036010">
    <property type="entry name" value="2Fe-2S_ferredoxin-like_sf"/>
</dbReference>
<keyword evidence="12" id="KW-1185">Reference proteome</keyword>
<comment type="cofactor">
    <cofactor evidence="1">
        <name>FMN</name>
        <dbReference type="ChEBI" id="CHEBI:58210"/>
    </cofactor>
</comment>
<dbReference type="InterPro" id="IPR017927">
    <property type="entry name" value="FAD-bd_FR_type"/>
</dbReference>
<evidence type="ECO:0000256" key="3">
    <source>
        <dbReference type="ARBA" id="ARBA00022643"/>
    </source>
</evidence>
<gene>
    <name evidence="11" type="ORF">G3580_00400</name>
</gene>
<dbReference type="GO" id="GO:0046872">
    <property type="term" value="F:metal ion binding"/>
    <property type="evidence" value="ECO:0007669"/>
    <property type="project" value="UniProtKB-KW"/>
</dbReference>
<evidence type="ECO:0000313" key="12">
    <source>
        <dbReference type="Proteomes" id="UP000501991"/>
    </source>
</evidence>
<dbReference type="CDD" id="cd06185">
    <property type="entry name" value="PDR_like"/>
    <property type="match status" value="1"/>
</dbReference>
<feature type="domain" description="FAD-binding FR-type" evidence="10">
    <location>
        <begin position="6"/>
        <end position="106"/>
    </location>
</feature>
<keyword evidence="7" id="KW-0408">Iron</keyword>
<dbReference type="PROSITE" id="PS51085">
    <property type="entry name" value="2FE2S_FER_2"/>
    <property type="match status" value="1"/>
</dbReference>
<dbReference type="Gene3D" id="3.10.20.30">
    <property type="match status" value="1"/>
</dbReference>
<dbReference type="GO" id="GO:0051537">
    <property type="term" value="F:2 iron, 2 sulfur cluster binding"/>
    <property type="evidence" value="ECO:0007669"/>
    <property type="project" value="UniProtKB-KW"/>
</dbReference>
<dbReference type="PROSITE" id="PS51384">
    <property type="entry name" value="FAD_FR"/>
    <property type="match status" value="1"/>
</dbReference>
<dbReference type="RefSeq" id="WP_173763383.1">
    <property type="nucleotide sequence ID" value="NZ_CP048836.1"/>
</dbReference>
<evidence type="ECO:0000256" key="7">
    <source>
        <dbReference type="ARBA" id="ARBA00023004"/>
    </source>
</evidence>
<evidence type="ECO:0000256" key="4">
    <source>
        <dbReference type="ARBA" id="ARBA00022714"/>
    </source>
</evidence>
<dbReference type="InterPro" id="IPR017938">
    <property type="entry name" value="Riboflavin_synthase-like_b-brl"/>
</dbReference>
<evidence type="ECO:0000256" key="5">
    <source>
        <dbReference type="ARBA" id="ARBA00022723"/>
    </source>
</evidence>
<dbReference type="Gene3D" id="3.40.50.80">
    <property type="entry name" value="Nucleotide-binding domain of ferredoxin-NADP reductase (FNR) module"/>
    <property type="match status" value="1"/>
</dbReference>
<dbReference type="SUPFAM" id="SSF54292">
    <property type="entry name" value="2Fe-2S ferredoxin-like"/>
    <property type="match status" value="1"/>
</dbReference>
<dbReference type="PANTHER" id="PTHR30212">
    <property type="entry name" value="PROTEIN YIIM"/>
    <property type="match status" value="1"/>
</dbReference>
<keyword evidence="8" id="KW-0411">Iron-sulfur</keyword>
<dbReference type="Pfam" id="PF00111">
    <property type="entry name" value="Fer2"/>
    <property type="match status" value="1"/>
</dbReference>
<dbReference type="PRINTS" id="PR00409">
    <property type="entry name" value="PHDIOXRDTASE"/>
</dbReference>
<dbReference type="InterPro" id="IPR012675">
    <property type="entry name" value="Beta-grasp_dom_sf"/>
</dbReference>
<dbReference type="EMBL" id="CP048836">
    <property type="protein sequence ID" value="QID16217.1"/>
    <property type="molecule type" value="Genomic_DNA"/>
</dbReference>
<evidence type="ECO:0000256" key="1">
    <source>
        <dbReference type="ARBA" id="ARBA00001917"/>
    </source>
</evidence>
<reference evidence="11 12" key="1">
    <citation type="submission" date="2020-02" db="EMBL/GenBank/DDBJ databases">
        <title>Nitrogenibacter mangrovi gen. nov., sp. nov. isolated from mangrove sediment, a denitrifying betaproteobacterium.</title>
        <authorList>
            <person name="Liao H."/>
            <person name="Tian Y."/>
        </authorList>
    </citation>
    <scope>NUCLEOTIDE SEQUENCE [LARGE SCALE GENOMIC DNA]</scope>
    <source>
        <strain evidence="11 12">M9-3-2</strain>
    </source>
</reference>
<dbReference type="GO" id="GO:0016491">
    <property type="term" value="F:oxidoreductase activity"/>
    <property type="evidence" value="ECO:0007669"/>
    <property type="project" value="UniProtKB-KW"/>
</dbReference>
<evidence type="ECO:0000259" key="9">
    <source>
        <dbReference type="PROSITE" id="PS51085"/>
    </source>
</evidence>
<organism evidence="11 12">
    <name type="scientific">Nitrogeniibacter mangrovi</name>
    <dbReference type="NCBI Taxonomy" id="2016596"/>
    <lineage>
        <taxon>Bacteria</taxon>
        <taxon>Pseudomonadati</taxon>
        <taxon>Pseudomonadota</taxon>
        <taxon>Betaproteobacteria</taxon>
        <taxon>Rhodocyclales</taxon>
        <taxon>Zoogloeaceae</taxon>
        <taxon>Nitrogeniibacter</taxon>
    </lineage>
</organism>
<dbReference type="Pfam" id="PF22290">
    <property type="entry name" value="DmmA-like_N"/>
    <property type="match status" value="1"/>
</dbReference>
<dbReference type="AlphaFoldDB" id="A0A6C1AY04"/>
<keyword evidence="5" id="KW-0479">Metal-binding</keyword>
<protein>
    <submittedName>
        <fullName evidence="11">Oxidoreductase</fullName>
    </submittedName>
</protein>
<feature type="domain" description="2Fe-2S ferredoxin-type" evidence="9">
    <location>
        <begin position="237"/>
        <end position="321"/>
    </location>
</feature>
<dbReference type="InterPro" id="IPR001041">
    <property type="entry name" value="2Fe-2S_ferredoxin-type"/>
</dbReference>
<evidence type="ECO:0000259" key="10">
    <source>
        <dbReference type="PROSITE" id="PS51384"/>
    </source>
</evidence>
<evidence type="ECO:0000256" key="6">
    <source>
        <dbReference type="ARBA" id="ARBA00023002"/>
    </source>
</evidence>
<dbReference type="Gene3D" id="2.40.30.10">
    <property type="entry name" value="Translation factors"/>
    <property type="match status" value="1"/>
</dbReference>
<dbReference type="SUPFAM" id="SSF52343">
    <property type="entry name" value="Ferredoxin reductase-like, C-terminal NADP-linked domain"/>
    <property type="match status" value="1"/>
</dbReference>
<dbReference type="InterPro" id="IPR006058">
    <property type="entry name" value="2Fe2S_fd_BS"/>
</dbReference>
<dbReference type="InterPro" id="IPR039261">
    <property type="entry name" value="FNR_nucleotide-bd"/>
</dbReference>
<keyword evidence="4" id="KW-0001">2Fe-2S</keyword>